<dbReference type="PANTHER" id="PTHR43330">
    <property type="entry name" value="METHIONINE AMINOPEPTIDASE"/>
    <property type="match status" value="1"/>
</dbReference>
<keyword evidence="7" id="KW-1133">Transmembrane helix</keyword>
<dbReference type="InterPro" id="IPR002467">
    <property type="entry name" value="Pept_M24A_MAP1"/>
</dbReference>
<dbReference type="GO" id="GO:0070006">
    <property type="term" value="F:metalloaminopeptidase activity"/>
    <property type="evidence" value="ECO:0007669"/>
    <property type="project" value="UniProtKB-UniRule"/>
</dbReference>
<comment type="function">
    <text evidence="6">Cotranslationally removes the N-terminal methionine from nascent proteins. The N-terminal methionine is often cleaved when the second residue in the primary sequence is small and uncharged (Met-Ala-, Cys, Gly, Pro, Ser, Thr, or Val).</text>
</comment>
<comment type="catalytic activity">
    <reaction evidence="5 6">
        <text>Release of N-terminal amino acids, preferentially methionine, from peptides and arylamides.</text>
        <dbReference type="EC" id="3.4.11.18"/>
    </reaction>
</comment>
<feature type="binding site" evidence="5">
    <location>
        <position position="198"/>
    </location>
    <ligand>
        <name>substrate</name>
    </ligand>
</feature>
<evidence type="ECO:0000256" key="5">
    <source>
        <dbReference type="HAMAP-Rule" id="MF_03174"/>
    </source>
</evidence>
<dbReference type="PRINTS" id="PR00599">
    <property type="entry name" value="MAPEPTIDASE"/>
</dbReference>
<proteinExistence type="inferred from homology"/>
<dbReference type="Pfam" id="PF00557">
    <property type="entry name" value="Peptidase_M24"/>
    <property type="match status" value="1"/>
</dbReference>
<evidence type="ECO:0000256" key="4">
    <source>
        <dbReference type="ARBA" id="ARBA00022801"/>
    </source>
</evidence>
<feature type="binding site" evidence="5">
    <location>
        <position position="255"/>
    </location>
    <ligand>
        <name>a divalent metal cation</name>
        <dbReference type="ChEBI" id="CHEBI:60240"/>
        <label>1</label>
    </ligand>
</feature>
<comment type="similarity">
    <text evidence="5">Belongs to the peptidase M24A family. Methionine aminopeptidase type 1 subfamily.</text>
</comment>
<evidence type="ECO:0000256" key="2">
    <source>
        <dbReference type="ARBA" id="ARBA00022670"/>
    </source>
</evidence>
<dbReference type="InterPro" id="IPR001714">
    <property type="entry name" value="Pept_M24_MAP"/>
</dbReference>
<keyword evidence="3 5" id="KW-0479">Metal-binding</keyword>
<reference evidence="9" key="1">
    <citation type="journal article" date="2012" name="Nat. Genet.">
        <title>Whole-genome sequence of Schistosoma haematobium.</title>
        <authorList>
            <person name="Young N.D."/>
            <person name="Jex A.R."/>
            <person name="Li B."/>
            <person name="Liu S."/>
            <person name="Yang L."/>
            <person name="Xiong Z."/>
            <person name="Li Y."/>
            <person name="Cantacessi C."/>
            <person name="Hall R.S."/>
            <person name="Xu X."/>
            <person name="Chen F."/>
            <person name="Wu X."/>
            <person name="Zerlotini A."/>
            <person name="Oliveira G."/>
            <person name="Hofmann A."/>
            <person name="Zhang G."/>
            <person name="Fang X."/>
            <person name="Kang Y."/>
            <person name="Campbell B.E."/>
            <person name="Loukas A."/>
            <person name="Ranganathan S."/>
            <person name="Rollinson D."/>
            <person name="Rinaldi G."/>
            <person name="Brindley P.J."/>
            <person name="Yang H."/>
            <person name="Wang J."/>
            <person name="Wang J."/>
            <person name="Gasser R.B."/>
        </authorList>
    </citation>
    <scope>NUCLEOTIDE SEQUENCE [LARGE SCALE GENOMIC DNA]</scope>
</reference>
<comment type="cofactor">
    <cofactor evidence="5">
        <name>Co(2+)</name>
        <dbReference type="ChEBI" id="CHEBI:48828"/>
    </cofactor>
    <cofactor evidence="5">
        <name>Zn(2+)</name>
        <dbReference type="ChEBI" id="CHEBI:29105"/>
    </cofactor>
    <cofactor evidence="5">
        <name>Mn(2+)</name>
        <dbReference type="ChEBI" id="CHEBI:29035"/>
    </cofactor>
    <cofactor evidence="5">
        <name>Fe(2+)</name>
        <dbReference type="ChEBI" id="CHEBI:29033"/>
    </cofactor>
    <text evidence="5">Binds 2 divalent metal cations per subunit. Has a high-affinity and a low affinity metal-binding site. The true nature of the physiological cofactor is under debate. The enzyme is active with cobalt, zinc, manganese or divalent iron ions. Most likely, methionine aminopeptidases function as mononuclear Fe(2+)-metalloproteases under physiological conditions, and the catalytically relevant metal-binding site has been assigned to the histidine-containing high-affinity site.</text>
</comment>
<gene>
    <name evidence="9" type="ORF">MS3_09103</name>
</gene>
<accession>A0A095A080</accession>
<dbReference type="PROSITE" id="PS00680">
    <property type="entry name" value="MAP_1"/>
    <property type="match status" value="1"/>
</dbReference>
<organism evidence="9">
    <name type="scientific">Schistosoma haematobium</name>
    <name type="common">Blood fluke</name>
    <dbReference type="NCBI Taxonomy" id="6185"/>
    <lineage>
        <taxon>Eukaryota</taxon>
        <taxon>Metazoa</taxon>
        <taxon>Spiralia</taxon>
        <taxon>Lophotrochozoa</taxon>
        <taxon>Platyhelminthes</taxon>
        <taxon>Trematoda</taxon>
        <taxon>Digenea</taxon>
        <taxon>Strigeidida</taxon>
        <taxon>Schistosomatoidea</taxon>
        <taxon>Schistosomatidae</taxon>
        <taxon>Schistosoma</taxon>
    </lineage>
</organism>
<keyword evidence="2 5" id="KW-0645">Protease</keyword>
<dbReference type="InterPro" id="IPR000994">
    <property type="entry name" value="Pept_M24"/>
</dbReference>
<dbReference type="GO" id="GO:0046872">
    <property type="term" value="F:metal ion binding"/>
    <property type="evidence" value="ECO:0007669"/>
    <property type="project" value="UniProtKB-UniRule"/>
</dbReference>
<feature type="binding site" evidence="5">
    <location>
        <position position="128"/>
    </location>
    <ligand>
        <name>a divalent metal cation</name>
        <dbReference type="ChEBI" id="CHEBI:60240"/>
        <label>1</label>
    </ligand>
</feature>
<evidence type="ECO:0000313" key="9">
    <source>
        <dbReference type="EMBL" id="KGB40630.1"/>
    </source>
</evidence>
<feature type="transmembrane region" description="Helical" evidence="7">
    <location>
        <begin position="438"/>
        <end position="462"/>
    </location>
</feature>
<evidence type="ECO:0000259" key="8">
    <source>
        <dbReference type="Pfam" id="PF00557"/>
    </source>
</evidence>
<feature type="binding site" evidence="5">
    <location>
        <position position="255"/>
    </location>
    <ligand>
        <name>a divalent metal cation</name>
        <dbReference type="ChEBI" id="CHEBI:60240"/>
        <label>2</label>
        <note>catalytic</note>
    </ligand>
</feature>
<sequence>MYDKRVGRTKGIPVSERQAKSSHSIVALDDDEIECMRVTGKLAREVLEEAVKAVKVGVTTDEIDRVVHEACIERECYPSPLNYFNFPKSCCTSVNEVICHGIPDMRPLRNGDILNIDITTYHNGFHGDVNETVFVGQPDDRSVNLVKNAYKCLVRSMDAVLPGVKYREMGDIISKNASLGGFSVVKTYSGHGIHRLFHCPPNILHYSRNKAVGVMKPGHCFTIEPMINEGDWNDELWPDNWTAVTRDGLRSAQFEHTMVISKPELATSNGMAIEVLTKRRISGADPLNGCKFNEEDALHFERYGRPYFVDQLYKLGLNTDCTVFKIQISTDWAVYDVTYIGLIDGYNQLSRSRGLWKQCITNQIVSSPYNGQCYALETSTESGSYNGNVQPILFMRIAINSLQIAAIILVFIIIVITCALLLTACMRPHKLRFRTAQYTALGGGAALWLTGLIYFISLLIYYEDMTQENYRLDTKLTSARSAWTTIVRDNTVYSPGGMVPMAWSACLLIYAGSIFQLMASVFEQPLKEETK</sequence>
<dbReference type="GO" id="GO:0004239">
    <property type="term" value="F:initiator methionyl aminopeptidase activity"/>
    <property type="evidence" value="ECO:0007669"/>
    <property type="project" value="UniProtKB-UniRule"/>
</dbReference>
<dbReference type="InterPro" id="IPR036005">
    <property type="entry name" value="Creatinase/aminopeptidase-like"/>
</dbReference>
<feature type="binding site" evidence="5">
    <location>
        <position position="191"/>
    </location>
    <ligand>
        <name>a divalent metal cation</name>
        <dbReference type="ChEBI" id="CHEBI:60240"/>
        <label>2</label>
        <note>catalytic</note>
    </ligand>
</feature>
<dbReference type="EC" id="3.4.11.18" evidence="6"/>
<name>A0A095A080_SCHHA</name>
<feature type="binding site" evidence="5">
    <location>
        <position position="224"/>
    </location>
    <ligand>
        <name>a divalent metal cation</name>
        <dbReference type="ChEBI" id="CHEBI:60240"/>
        <label>2</label>
        <note>catalytic</note>
    </ligand>
</feature>
<dbReference type="CDD" id="cd01086">
    <property type="entry name" value="MetAP1"/>
    <property type="match status" value="1"/>
</dbReference>
<feature type="domain" description="Peptidase M24" evidence="8">
    <location>
        <begin position="34"/>
        <end position="261"/>
    </location>
</feature>
<keyword evidence="7" id="KW-0472">Membrane</keyword>
<dbReference type="EMBL" id="KL251526">
    <property type="protein sequence ID" value="KGB40630.1"/>
    <property type="molecule type" value="Genomic_DNA"/>
</dbReference>
<feature type="binding site" evidence="5">
    <location>
        <position position="117"/>
    </location>
    <ligand>
        <name>a divalent metal cation</name>
        <dbReference type="ChEBI" id="CHEBI:60240"/>
        <label>1</label>
    </ligand>
</feature>
<dbReference type="SUPFAM" id="SSF55920">
    <property type="entry name" value="Creatinase/aminopeptidase"/>
    <property type="match status" value="1"/>
</dbReference>
<evidence type="ECO:0000256" key="3">
    <source>
        <dbReference type="ARBA" id="ARBA00022723"/>
    </source>
</evidence>
<dbReference type="Gene3D" id="1.20.140.150">
    <property type="match status" value="1"/>
</dbReference>
<evidence type="ECO:0000256" key="6">
    <source>
        <dbReference type="RuleBase" id="RU003653"/>
    </source>
</evidence>
<dbReference type="PANTHER" id="PTHR43330:SF7">
    <property type="entry name" value="METHIONINE AMINOPEPTIDASE 1"/>
    <property type="match status" value="1"/>
</dbReference>
<dbReference type="GO" id="GO:0006508">
    <property type="term" value="P:proteolysis"/>
    <property type="evidence" value="ECO:0007669"/>
    <property type="project" value="UniProtKB-KW"/>
</dbReference>
<keyword evidence="7" id="KW-0812">Transmembrane</keyword>
<dbReference type="NCBIfam" id="TIGR00500">
    <property type="entry name" value="met_pdase_I"/>
    <property type="match status" value="1"/>
</dbReference>
<evidence type="ECO:0000256" key="7">
    <source>
        <dbReference type="SAM" id="Phobius"/>
    </source>
</evidence>
<dbReference type="STRING" id="6185.A0A095A080"/>
<dbReference type="HAMAP" id="MF_01974">
    <property type="entry name" value="MetAP_1"/>
    <property type="match status" value="1"/>
</dbReference>
<dbReference type="GO" id="GO:0005829">
    <property type="term" value="C:cytosol"/>
    <property type="evidence" value="ECO:0007669"/>
    <property type="project" value="TreeGrafter"/>
</dbReference>
<feature type="transmembrane region" description="Helical" evidence="7">
    <location>
        <begin position="404"/>
        <end position="426"/>
    </location>
</feature>
<feature type="binding site" evidence="5">
    <location>
        <position position="100"/>
    </location>
    <ligand>
        <name>substrate</name>
    </ligand>
</feature>
<keyword evidence="4 5" id="KW-0378">Hydrolase</keyword>
<protein>
    <recommendedName>
        <fullName evidence="6">Methionine aminopeptidase</fullName>
        <ecNumber evidence="6">3.4.11.18</ecNumber>
    </recommendedName>
</protein>
<keyword evidence="1 5" id="KW-0031">Aminopeptidase</keyword>
<dbReference type="Gene3D" id="3.90.230.10">
    <property type="entry name" value="Creatinase/methionine aminopeptidase superfamily"/>
    <property type="match status" value="1"/>
</dbReference>
<dbReference type="AlphaFoldDB" id="A0A095A080"/>
<feature type="binding site" evidence="5">
    <location>
        <position position="128"/>
    </location>
    <ligand>
        <name>a divalent metal cation</name>
        <dbReference type="ChEBI" id="CHEBI:60240"/>
        <label>2</label>
        <note>catalytic</note>
    </ligand>
</feature>
<feature type="transmembrane region" description="Helical" evidence="7">
    <location>
        <begin position="501"/>
        <end position="522"/>
    </location>
</feature>
<evidence type="ECO:0000256" key="1">
    <source>
        <dbReference type="ARBA" id="ARBA00022438"/>
    </source>
</evidence>